<reference evidence="1" key="1">
    <citation type="submission" date="2014-11" db="EMBL/GenBank/DDBJ databases">
        <authorList>
            <person name="Amaro Gonzalez C."/>
        </authorList>
    </citation>
    <scope>NUCLEOTIDE SEQUENCE</scope>
</reference>
<dbReference type="AlphaFoldDB" id="A0A0E9S091"/>
<organism evidence="1">
    <name type="scientific">Anguilla anguilla</name>
    <name type="common">European freshwater eel</name>
    <name type="synonym">Muraena anguilla</name>
    <dbReference type="NCBI Taxonomy" id="7936"/>
    <lineage>
        <taxon>Eukaryota</taxon>
        <taxon>Metazoa</taxon>
        <taxon>Chordata</taxon>
        <taxon>Craniata</taxon>
        <taxon>Vertebrata</taxon>
        <taxon>Euteleostomi</taxon>
        <taxon>Actinopterygii</taxon>
        <taxon>Neopterygii</taxon>
        <taxon>Teleostei</taxon>
        <taxon>Anguilliformes</taxon>
        <taxon>Anguillidae</taxon>
        <taxon>Anguilla</taxon>
    </lineage>
</organism>
<evidence type="ECO:0000313" key="1">
    <source>
        <dbReference type="EMBL" id="JAH34854.1"/>
    </source>
</evidence>
<sequence>MPCLQGTVGVLLGQTIRVKHWQLYHCQISKNY</sequence>
<protein>
    <submittedName>
        <fullName evidence="1">Uncharacterized protein</fullName>
    </submittedName>
</protein>
<accession>A0A0E9S091</accession>
<reference evidence="1" key="2">
    <citation type="journal article" date="2015" name="Fish Shellfish Immunol.">
        <title>Early steps in the European eel (Anguilla anguilla)-Vibrio vulnificus interaction in the gills: Role of the RtxA13 toxin.</title>
        <authorList>
            <person name="Callol A."/>
            <person name="Pajuelo D."/>
            <person name="Ebbesson L."/>
            <person name="Teles M."/>
            <person name="MacKenzie S."/>
            <person name="Amaro C."/>
        </authorList>
    </citation>
    <scope>NUCLEOTIDE SEQUENCE</scope>
</reference>
<name>A0A0E9S091_ANGAN</name>
<dbReference type="EMBL" id="GBXM01073723">
    <property type="protein sequence ID" value="JAH34854.1"/>
    <property type="molecule type" value="Transcribed_RNA"/>
</dbReference>
<proteinExistence type="predicted"/>